<dbReference type="Gene3D" id="3.40.50.10330">
    <property type="entry name" value="Probable inorganic polyphosphate/atp-NAD kinase, domain 1"/>
    <property type="match status" value="1"/>
</dbReference>
<dbReference type="PROSITE" id="PS50146">
    <property type="entry name" value="DAGK"/>
    <property type="match status" value="1"/>
</dbReference>
<dbReference type="GO" id="GO:0046512">
    <property type="term" value="P:sphingosine biosynthetic process"/>
    <property type="evidence" value="ECO:0007669"/>
    <property type="project" value="TreeGrafter"/>
</dbReference>
<dbReference type="PANTHER" id="PTHR12358:SF108">
    <property type="entry name" value="DAGKC DOMAIN-CONTAINING PROTEIN"/>
    <property type="match status" value="1"/>
</dbReference>
<dbReference type="RefSeq" id="XP_002553532.1">
    <property type="nucleotide sequence ID" value="XM_002553486.1"/>
</dbReference>
<dbReference type="InterPro" id="IPR016064">
    <property type="entry name" value="NAD/diacylglycerol_kinase_sf"/>
</dbReference>
<dbReference type="OrthoDB" id="3853857at2759"/>
<dbReference type="EMBL" id="CU928169">
    <property type="protein sequence ID" value="CAR23095.1"/>
    <property type="molecule type" value="Genomic_DNA"/>
</dbReference>
<evidence type="ECO:0000259" key="1">
    <source>
        <dbReference type="PROSITE" id="PS50146"/>
    </source>
</evidence>
<dbReference type="HOGENOM" id="CLU_021934_1_0_1"/>
<reference evidence="2 3" key="1">
    <citation type="journal article" date="2009" name="Genome Res.">
        <title>Comparative genomics of protoploid Saccharomycetaceae.</title>
        <authorList>
            <consortium name="The Genolevures Consortium"/>
            <person name="Souciet J.-L."/>
            <person name="Dujon B."/>
            <person name="Gaillardin C."/>
            <person name="Johnston M."/>
            <person name="Baret P.V."/>
            <person name="Cliften P."/>
            <person name="Sherman D.J."/>
            <person name="Weissenbach J."/>
            <person name="Westhof E."/>
            <person name="Wincker P."/>
            <person name="Jubin C."/>
            <person name="Poulain J."/>
            <person name="Barbe V."/>
            <person name="Segurens B."/>
            <person name="Artiguenave F."/>
            <person name="Anthouard V."/>
            <person name="Vacherie B."/>
            <person name="Val M.-E."/>
            <person name="Fulton R.S."/>
            <person name="Minx P."/>
            <person name="Wilson R."/>
            <person name="Durrens P."/>
            <person name="Jean G."/>
            <person name="Marck C."/>
            <person name="Martin T."/>
            <person name="Nikolski M."/>
            <person name="Rolland T."/>
            <person name="Seret M.-L."/>
            <person name="Casaregola S."/>
            <person name="Despons L."/>
            <person name="Fairhead C."/>
            <person name="Fischer G."/>
            <person name="Lafontaine I."/>
            <person name="Leh V."/>
            <person name="Lemaire M."/>
            <person name="de Montigny J."/>
            <person name="Neuveglise C."/>
            <person name="Thierry A."/>
            <person name="Blanc-Lenfle I."/>
            <person name="Bleykasten C."/>
            <person name="Diffels J."/>
            <person name="Fritsch E."/>
            <person name="Frangeul L."/>
            <person name="Goeffon A."/>
            <person name="Jauniaux N."/>
            <person name="Kachouri-Lafond R."/>
            <person name="Payen C."/>
            <person name="Potier S."/>
            <person name="Pribylova L."/>
            <person name="Ozanne C."/>
            <person name="Richard G.-F."/>
            <person name="Sacerdot C."/>
            <person name="Straub M.-L."/>
            <person name="Talla E."/>
        </authorList>
    </citation>
    <scope>NUCLEOTIDE SEQUENCE [LARGE SCALE GENOMIC DNA]</scope>
    <source>
        <strain evidence="3">ATCC 56472 / CBS 6340 / NRRL Y-8284</strain>
    </source>
</reference>
<dbReference type="eggNOG" id="ENOG502QPZS">
    <property type="taxonomic scope" value="Eukaryota"/>
</dbReference>
<name>C5DH34_LACTC</name>
<dbReference type="InterPro" id="IPR017438">
    <property type="entry name" value="ATP-NAD_kinase_N"/>
</dbReference>
<evidence type="ECO:0000313" key="2">
    <source>
        <dbReference type="EMBL" id="CAR23095.1"/>
    </source>
</evidence>
<dbReference type="GO" id="GO:0001727">
    <property type="term" value="F:lipid kinase activity"/>
    <property type="evidence" value="ECO:0007669"/>
    <property type="project" value="TreeGrafter"/>
</dbReference>
<dbReference type="AlphaFoldDB" id="C5DH34"/>
<dbReference type="STRING" id="559295.C5DH34"/>
<dbReference type="PANTHER" id="PTHR12358">
    <property type="entry name" value="SPHINGOSINE KINASE"/>
    <property type="match status" value="1"/>
</dbReference>
<dbReference type="GeneID" id="8291670"/>
<dbReference type="SUPFAM" id="SSF111331">
    <property type="entry name" value="NAD kinase/diacylglycerol kinase-like"/>
    <property type="match status" value="1"/>
</dbReference>
<organism evidence="2 3">
    <name type="scientific">Lachancea thermotolerans (strain ATCC 56472 / CBS 6340 / NRRL Y-8284)</name>
    <name type="common">Yeast</name>
    <name type="synonym">Kluyveromyces thermotolerans</name>
    <dbReference type="NCBI Taxonomy" id="559295"/>
    <lineage>
        <taxon>Eukaryota</taxon>
        <taxon>Fungi</taxon>
        <taxon>Dikarya</taxon>
        <taxon>Ascomycota</taxon>
        <taxon>Saccharomycotina</taxon>
        <taxon>Saccharomycetes</taxon>
        <taxon>Saccharomycetales</taxon>
        <taxon>Saccharomycetaceae</taxon>
        <taxon>Lachancea</taxon>
    </lineage>
</organism>
<proteinExistence type="predicted"/>
<dbReference type="InterPro" id="IPR050187">
    <property type="entry name" value="Lipid_Phosphate_FormReg"/>
</dbReference>
<dbReference type="InParanoid" id="C5DH34"/>
<dbReference type="InterPro" id="IPR001206">
    <property type="entry name" value="Diacylglycerol_kinase_cat_dom"/>
</dbReference>
<accession>C5DH34</accession>
<dbReference type="GO" id="GO:0016020">
    <property type="term" value="C:membrane"/>
    <property type="evidence" value="ECO:0007669"/>
    <property type="project" value="TreeGrafter"/>
</dbReference>
<dbReference type="Pfam" id="PF00781">
    <property type="entry name" value="DAGK_cat"/>
    <property type="match status" value="1"/>
</dbReference>
<gene>
    <name evidence="2" type="ordered locus">KLTH0E01012g</name>
</gene>
<dbReference type="Proteomes" id="UP000002036">
    <property type="component" value="Chromosome E"/>
</dbReference>
<dbReference type="KEGG" id="lth:KLTH0E01012g"/>
<sequence>MKQVVEVPLVSTAKTQFWACVETDDNKYTSFSLVSRPNEYGDASLDPQLTRGQKDILIVDSIKSGTGRDSRNNFGKNVLEPLFTLLGIPHKVVRTQDSDAAGQLGHTFQPSTENTILIFLSGDTTISEFLNGLNRRVFEGLRHTLSLVPLPLGTGNAWANSLGLRCPAASLSCFLQGQLTPRKFPLYKATFPNGFEMIFFIILSIGFHANLLHLCKQQRFQSLGVERFKIASLEILQKYPLEYRLQVSGLPTRDYSYFALINTPNLEASYKPSPQSNSLHFQLHVLGYSSKLQQASLVSKIMKGYSNRAGDDISGDGVIYEPYNHALEVVFDQVPENVSNTYFEICCDGHLLNMLSLQPQDQKFDGRIRIQFLKNFSSFELNVMVP</sequence>
<evidence type="ECO:0000313" key="3">
    <source>
        <dbReference type="Proteomes" id="UP000002036"/>
    </source>
</evidence>
<keyword evidence="3" id="KW-1185">Reference proteome</keyword>
<dbReference type="GO" id="GO:0005737">
    <property type="term" value="C:cytoplasm"/>
    <property type="evidence" value="ECO:0007669"/>
    <property type="project" value="TreeGrafter"/>
</dbReference>
<dbReference type="OMA" id="SYAYFAL"/>
<protein>
    <submittedName>
        <fullName evidence="2">KLTH0E01012p</fullName>
    </submittedName>
</protein>
<feature type="domain" description="DAGKc" evidence="1">
    <location>
        <begin position="50"/>
        <end position="194"/>
    </location>
</feature>